<evidence type="ECO:0000256" key="4">
    <source>
        <dbReference type="ARBA" id="ARBA00007739"/>
    </source>
</evidence>
<keyword evidence="8" id="KW-0328">Glycosyltransferase</keyword>
<keyword evidence="9" id="KW-0808">Transferase</keyword>
<evidence type="ECO:0000256" key="15">
    <source>
        <dbReference type="ARBA" id="ARBA00023316"/>
    </source>
</evidence>
<feature type="domain" description="Penicillin-binding protein transpeptidase" evidence="20">
    <location>
        <begin position="423"/>
        <end position="666"/>
    </location>
</feature>
<feature type="region of interest" description="Disordered" evidence="18">
    <location>
        <begin position="733"/>
        <end position="779"/>
    </location>
</feature>
<dbReference type="PANTHER" id="PTHR32282">
    <property type="entry name" value="BINDING PROTEIN TRANSPEPTIDASE, PUTATIVE-RELATED"/>
    <property type="match status" value="1"/>
</dbReference>
<evidence type="ECO:0000256" key="2">
    <source>
        <dbReference type="ARBA" id="ARBA00004752"/>
    </source>
</evidence>
<comment type="similarity">
    <text evidence="3">In the C-terminal section; belongs to the transpeptidase family.</text>
</comment>
<dbReference type="GO" id="GO:0008360">
    <property type="term" value="P:regulation of cell shape"/>
    <property type="evidence" value="ECO:0007669"/>
    <property type="project" value="UniProtKB-KW"/>
</dbReference>
<dbReference type="GO" id="GO:0009252">
    <property type="term" value="P:peptidoglycan biosynthetic process"/>
    <property type="evidence" value="ECO:0007669"/>
    <property type="project" value="UniProtKB-KW"/>
</dbReference>
<comment type="caution">
    <text evidence="22">The sequence shown here is derived from an EMBL/GenBank/DDBJ whole genome shotgun (WGS) entry which is preliminary data.</text>
</comment>
<keyword evidence="5" id="KW-1003">Cell membrane</keyword>
<proteinExistence type="inferred from homology"/>
<evidence type="ECO:0000256" key="16">
    <source>
        <dbReference type="ARBA" id="ARBA00034000"/>
    </source>
</evidence>
<keyword evidence="12" id="KW-0573">Peptidoglycan synthesis</keyword>
<dbReference type="GO" id="GO:0008658">
    <property type="term" value="F:penicillin binding"/>
    <property type="evidence" value="ECO:0007669"/>
    <property type="project" value="InterPro"/>
</dbReference>
<evidence type="ECO:0000256" key="11">
    <source>
        <dbReference type="ARBA" id="ARBA00022960"/>
    </source>
</evidence>
<accession>A0A8T4HA37</accession>
<evidence type="ECO:0000259" key="20">
    <source>
        <dbReference type="Pfam" id="PF00905"/>
    </source>
</evidence>
<keyword evidence="19" id="KW-1133">Transmembrane helix</keyword>
<dbReference type="EMBL" id="JAGKSB010000004">
    <property type="protein sequence ID" value="MBP3942976.1"/>
    <property type="molecule type" value="Genomic_DNA"/>
</dbReference>
<dbReference type="GO" id="GO:0030288">
    <property type="term" value="C:outer membrane-bounded periplasmic space"/>
    <property type="evidence" value="ECO:0007669"/>
    <property type="project" value="TreeGrafter"/>
</dbReference>
<dbReference type="InterPro" id="IPR036950">
    <property type="entry name" value="PBP_transglycosylase"/>
</dbReference>
<dbReference type="SUPFAM" id="SSF56601">
    <property type="entry name" value="beta-lactamase/transpeptidase-like"/>
    <property type="match status" value="1"/>
</dbReference>
<dbReference type="GO" id="GO:0005886">
    <property type="term" value="C:plasma membrane"/>
    <property type="evidence" value="ECO:0007669"/>
    <property type="project" value="UniProtKB-SubCell"/>
</dbReference>
<dbReference type="Proteomes" id="UP000679691">
    <property type="component" value="Unassembled WGS sequence"/>
</dbReference>
<keyword evidence="23" id="KW-1185">Reference proteome</keyword>
<keyword evidence="11" id="KW-0133">Cell shape</keyword>
<evidence type="ECO:0000256" key="7">
    <source>
        <dbReference type="ARBA" id="ARBA00022670"/>
    </source>
</evidence>
<dbReference type="InterPro" id="IPR050396">
    <property type="entry name" value="Glycosyltr_51/Transpeptidase"/>
</dbReference>
<evidence type="ECO:0000256" key="13">
    <source>
        <dbReference type="ARBA" id="ARBA00023136"/>
    </source>
</evidence>
<comment type="subcellular location">
    <subcellularLocation>
        <location evidence="1">Cell membrane</location>
    </subcellularLocation>
</comment>
<dbReference type="InterPro" id="IPR023346">
    <property type="entry name" value="Lysozyme-like_dom_sf"/>
</dbReference>
<evidence type="ECO:0000256" key="10">
    <source>
        <dbReference type="ARBA" id="ARBA00022801"/>
    </source>
</evidence>
<evidence type="ECO:0000256" key="1">
    <source>
        <dbReference type="ARBA" id="ARBA00004236"/>
    </source>
</evidence>
<evidence type="ECO:0000256" key="14">
    <source>
        <dbReference type="ARBA" id="ARBA00023268"/>
    </source>
</evidence>
<evidence type="ECO:0000256" key="12">
    <source>
        <dbReference type="ARBA" id="ARBA00022984"/>
    </source>
</evidence>
<comment type="catalytic activity">
    <reaction evidence="17">
        <text>[GlcNAc-(1-&gt;4)-Mur2Ac(oyl-L-Ala-gamma-D-Glu-L-Lys-D-Ala-D-Ala)](n)-di-trans,octa-cis-undecaprenyl diphosphate + beta-D-GlcNAc-(1-&gt;4)-Mur2Ac(oyl-L-Ala-gamma-D-Glu-L-Lys-D-Ala-D-Ala)-di-trans,octa-cis-undecaprenyl diphosphate = [GlcNAc-(1-&gt;4)-Mur2Ac(oyl-L-Ala-gamma-D-Glu-L-Lys-D-Ala-D-Ala)](n+1)-di-trans,octa-cis-undecaprenyl diphosphate + di-trans,octa-cis-undecaprenyl diphosphate + H(+)</text>
        <dbReference type="Rhea" id="RHEA:23708"/>
        <dbReference type="Rhea" id="RHEA-COMP:9602"/>
        <dbReference type="Rhea" id="RHEA-COMP:9603"/>
        <dbReference type="ChEBI" id="CHEBI:15378"/>
        <dbReference type="ChEBI" id="CHEBI:58405"/>
        <dbReference type="ChEBI" id="CHEBI:60033"/>
        <dbReference type="ChEBI" id="CHEBI:78435"/>
        <dbReference type="EC" id="2.4.99.28"/>
    </reaction>
</comment>
<evidence type="ECO:0000256" key="17">
    <source>
        <dbReference type="ARBA" id="ARBA00049902"/>
    </source>
</evidence>
<feature type="domain" description="Glycosyl transferase family 51" evidence="21">
    <location>
        <begin position="64"/>
        <end position="245"/>
    </location>
</feature>
<keyword evidence="19" id="KW-0812">Transmembrane</keyword>
<evidence type="ECO:0000313" key="23">
    <source>
        <dbReference type="Proteomes" id="UP000679691"/>
    </source>
</evidence>
<dbReference type="GO" id="GO:0071555">
    <property type="term" value="P:cell wall organization"/>
    <property type="evidence" value="ECO:0007669"/>
    <property type="project" value="UniProtKB-KW"/>
</dbReference>
<dbReference type="Gene3D" id="3.40.710.10">
    <property type="entry name" value="DD-peptidase/beta-lactamase superfamily"/>
    <property type="match status" value="2"/>
</dbReference>
<dbReference type="GO" id="GO:0006508">
    <property type="term" value="P:proteolysis"/>
    <property type="evidence" value="ECO:0007669"/>
    <property type="project" value="UniProtKB-KW"/>
</dbReference>
<protein>
    <submittedName>
        <fullName evidence="22">Transglycosylase domain-containing protein</fullName>
    </submittedName>
</protein>
<evidence type="ECO:0000256" key="8">
    <source>
        <dbReference type="ARBA" id="ARBA00022676"/>
    </source>
</evidence>
<dbReference type="Pfam" id="PF00912">
    <property type="entry name" value="Transgly"/>
    <property type="match status" value="1"/>
</dbReference>
<dbReference type="SUPFAM" id="SSF53955">
    <property type="entry name" value="Lysozyme-like"/>
    <property type="match status" value="1"/>
</dbReference>
<evidence type="ECO:0000256" key="19">
    <source>
        <dbReference type="SAM" id="Phobius"/>
    </source>
</evidence>
<evidence type="ECO:0000313" key="22">
    <source>
        <dbReference type="EMBL" id="MBP3942976.1"/>
    </source>
</evidence>
<keyword evidence="6" id="KW-0121">Carboxypeptidase</keyword>
<comment type="pathway">
    <text evidence="2">Cell wall biogenesis; peptidoglycan biosynthesis.</text>
</comment>
<feature type="transmembrane region" description="Helical" evidence="19">
    <location>
        <begin position="12"/>
        <end position="32"/>
    </location>
</feature>
<sequence length="793" mass="89812">MFRRIKNKFLRYIAIAIYAVIILICAVQINFLKLFGYSPTKKDIVVPTQNIATELYTADSVLIGRYFSEDRYPVPYDSISPNVIAALIATEDVRFLSHHGVDFLGLGSGVVSTLTGDKRGASTITQQLAKNLYRTRYNSSAGLLGRIPVVGVVTSKFKEWMTAYKLESQYSKNQILEMYLNTVSFNNNAYGIQTAAIRYFNKSALDLSINEAALLVGMLKGTSLYNPIRNPKNALERRNVVLGQLQKTGKLKPEEVAELAKQGLNLDISNNQRKDGNDSYLRAAVERWLEEWCLENDYDIYNDGLKIYTTIDSKLQKHAEEAVVKQMKVLQRRLDNTWSGKNPWQDMEGNEIPNFLENLAAKTPYYKELVAKYPNDMDSVWHYLKEKREVEVFTWDGPQKKNFSTMDSLRYYVAMLNTGMMSMDPFSGEIKVWVGGIDHTHFKYDHVNQSKRQAGSTFKPFAYLAAIEAGKGPCDQYVDKPVKIVSGTGPDAEVWEPKNADWNFSYNTLTMRQAMARSVNSITVQITEEVGSDKVVDVAHRVGIDSKLRSVPSVSLGPNDVSVFEMVRAYSTFMNRGERTTPILVSKITDFDGKVIATFKPERKQVITEENAWLMTYMLRGGMEENRGTSQALWEWDLFKEENQIGGKTGTSSNYVDGWYMGMTKDLVTGVWVGCDERSIHFTNSRTGEGSKTALPIFATYMESVYKDRSLPYTFGKFPEARVEITKPYKCSYQPSASREEPEQDSTSFDSNEGDLDFNTEVETEEENNTGEEVDAFDSESTVGIIRIRTPLE</sequence>
<dbReference type="Gene3D" id="1.10.3810.10">
    <property type="entry name" value="Biosynthetic peptidoglycan transglycosylase-like"/>
    <property type="match status" value="1"/>
</dbReference>
<dbReference type="RefSeq" id="WP_353546463.1">
    <property type="nucleotide sequence ID" value="NZ_JAGKSB010000004.1"/>
</dbReference>
<comment type="similarity">
    <text evidence="4">In the N-terminal section; belongs to the glycosyltransferase 51 family.</text>
</comment>
<dbReference type="InterPro" id="IPR001264">
    <property type="entry name" value="Glyco_trans_51"/>
</dbReference>
<feature type="compositionally biased region" description="Acidic residues" evidence="18">
    <location>
        <begin position="752"/>
        <end position="778"/>
    </location>
</feature>
<keyword evidence="13 19" id="KW-0472">Membrane</keyword>
<dbReference type="Pfam" id="PF00905">
    <property type="entry name" value="Transpeptidase"/>
    <property type="match status" value="1"/>
</dbReference>
<evidence type="ECO:0000256" key="5">
    <source>
        <dbReference type="ARBA" id="ARBA00022475"/>
    </source>
</evidence>
<evidence type="ECO:0000256" key="18">
    <source>
        <dbReference type="SAM" id="MobiDB-lite"/>
    </source>
</evidence>
<keyword evidence="10" id="KW-0378">Hydrolase</keyword>
<dbReference type="InterPro" id="IPR001460">
    <property type="entry name" value="PCN-bd_Tpept"/>
</dbReference>
<keyword evidence="7" id="KW-0645">Protease</keyword>
<dbReference type="GO" id="GO:0009002">
    <property type="term" value="F:serine-type D-Ala-D-Ala carboxypeptidase activity"/>
    <property type="evidence" value="ECO:0007669"/>
    <property type="project" value="UniProtKB-EC"/>
</dbReference>
<organism evidence="22 23">
    <name type="scientific">Rhinopithecimicrobium faecis</name>
    <dbReference type="NCBI Taxonomy" id="2820698"/>
    <lineage>
        <taxon>Bacteria</taxon>
        <taxon>Pseudomonadati</taxon>
        <taxon>Bacteroidota</taxon>
        <taxon>Sphingobacteriia</taxon>
        <taxon>Sphingobacteriales</taxon>
        <taxon>Sphingobacteriaceae</taxon>
        <taxon>Rhinopithecimicrobium</taxon>
    </lineage>
</organism>
<dbReference type="AlphaFoldDB" id="A0A8T4HA37"/>
<evidence type="ECO:0000256" key="6">
    <source>
        <dbReference type="ARBA" id="ARBA00022645"/>
    </source>
</evidence>
<keyword evidence="15" id="KW-0961">Cell wall biogenesis/degradation</keyword>
<name>A0A8T4HA37_9SPHI</name>
<dbReference type="PANTHER" id="PTHR32282:SF11">
    <property type="entry name" value="PENICILLIN-BINDING PROTEIN 1B"/>
    <property type="match status" value="1"/>
</dbReference>
<evidence type="ECO:0000256" key="9">
    <source>
        <dbReference type="ARBA" id="ARBA00022679"/>
    </source>
</evidence>
<comment type="catalytic activity">
    <reaction evidence="16">
        <text>Preferential cleavage: (Ac)2-L-Lys-D-Ala-|-D-Ala. Also transpeptidation of peptidyl-alanyl moieties that are N-acyl substituents of D-alanine.</text>
        <dbReference type="EC" id="3.4.16.4"/>
    </reaction>
</comment>
<reference evidence="22" key="1">
    <citation type="submission" date="2021-03" db="EMBL/GenBank/DDBJ databases">
        <authorList>
            <person name="Lu T."/>
            <person name="Wang Q."/>
            <person name="Han X."/>
        </authorList>
    </citation>
    <scope>NUCLEOTIDE SEQUENCE</scope>
    <source>
        <strain evidence="22">WQ 2009</strain>
    </source>
</reference>
<dbReference type="GO" id="GO:0008955">
    <property type="term" value="F:peptidoglycan glycosyltransferase activity"/>
    <property type="evidence" value="ECO:0007669"/>
    <property type="project" value="UniProtKB-EC"/>
</dbReference>
<evidence type="ECO:0000259" key="21">
    <source>
        <dbReference type="Pfam" id="PF00912"/>
    </source>
</evidence>
<evidence type="ECO:0000256" key="3">
    <source>
        <dbReference type="ARBA" id="ARBA00007090"/>
    </source>
</evidence>
<dbReference type="InterPro" id="IPR012338">
    <property type="entry name" value="Beta-lactam/transpept-like"/>
</dbReference>
<keyword evidence="14" id="KW-0511">Multifunctional enzyme</keyword>
<gene>
    <name evidence="22" type="ORF">J5U18_05245</name>
</gene>